<dbReference type="OrthoDB" id="3264224at2759"/>
<reference evidence="12" key="1">
    <citation type="submission" date="2021-02" db="EMBL/GenBank/DDBJ databases">
        <title>Genome sequence Cadophora malorum strain M34.</title>
        <authorList>
            <person name="Stefanovic E."/>
            <person name="Vu D."/>
            <person name="Scully C."/>
            <person name="Dijksterhuis J."/>
            <person name="Roader J."/>
            <person name="Houbraken J."/>
        </authorList>
    </citation>
    <scope>NUCLEOTIDE SEQUENCE</scope>
    <source>
        <strain evidence="12">M34</strain>
    </source>
</reference>
<gene>
    <name evidence="12" type="ORF">IFR04_010129</name>
</gene>
<dbReference type="InterPro" id="IPR036784">
    <property type="entry name" value="AK/P_DHK_N_sf"/>
</dbReference>
<dbReference type="Proteomes" id="UP000664132">
    <property type="component" value="Unassembled WGS sequence"/>
</dbReference>
<organism evidence="12 13">
    <name type="scientific">Cadophora malorum</name>
    <dbReference type="NCBI Taxonomy" id="108018"/>
    <lineage>
        <taxon>Eukaryota</taxon>
        <taxon>Fungi</taxon>
        <taxon>Dikarya</taxon>
        <taxon>Ascomycota</taxon>
        <taxon>Pezizomycotina</taxon>
        <taxon>Leotiomycetes</taxon>
        <taxon>Helotiales</taxon>
        <taxon>Ploettnerulaceae</taxon>
        <taxon>Cadophora</taxon>
    </lineage>
</organism>
<dbReference type="GO" id="GO:0005524">
    <property type="term" value="F:ATP binding"/>
    <property type="evidence" value="ECO:0007669"/>
    <property type="project" value="UniProtKB-UniRule"/>
</dbReference>
<dbReference type="InterPro" id="IPR003594">
    <property type="entry name" value="HATPase_dom"/>
</dbReference>
<keyword evidence="5 9" id="KW-0418">Kinase</keyword>
<dbReference type="SMART" id="SM00248">
    <property type="entry name" value="ANK"/>
    <property type="match status" value="2"/>
</dbReference>
<dbReference type="InterPro" id="IPR036890">
    <property type="entry name" value="HATPase_C_sf"/>
</dbReference>
<dbReference type="PROSITE" id="PS50297">
    <property type="entry name" value="ANK_REP_REGION"/>
    <property type="match status" value="1"/>
</dbReference>
<feature type="region of interest" description="Disordered" evidence="10">
    <location>
        <begin position="28"/>
        <end position="48"/>
    </location>
</feature>
<accession>A0A8H7W641</accession>
<keyword evidence="4 9" id="KW-0547">Nucleotide-binding</keyword>
<keyword evidence="2" id="KW-0597">Phosphoprotein</keyword>
<evidence type="ECO:0000256" key="10">
    <source>
        <dbReference type="SAM" id="MobiDB-lite"/>
    </source>
</evidence>
<dbReference type="SUPFAM" id="SSF69012">
    <property type="entry name" value="alpha-ketoacid dehydrogenase kinase, N-terminal domain"/>
    <property type="match status" value="1"/>
</dbReference>
<dbReference type="Gene3D" id="1.25.40.20">
    <property type="entry name" value="Ankyrin repeat-containing domain"/>
    <property type="match status" value="1"/>
</dbReference>
<dbReference type="SUPFAM" id="SSF55874">
    <property type="entry name" value="ATPase domain of HSP90 chaperone/DNA topoisomerase II/histidine kinase"/>
    <property type="match status" value="1"/>
</dbReference>
<feature type="compositionally biased region" description="Low complexity" evidence="10">
    <location>
        <begin position="28"/>
        <end position="37"/>
    </location>
</feature>
<keyword evidence="13" id="KW-1185">Reference proteome</keyword>
<comment type="caution">
    <text evidence="12">The sequence shown here is derived from an EMBL/GenBank/DDBJ whole genome shotgun (WGS) entry which is preliminary data.</text>
</comment>
<evidence type="ECO:0000256" key="3">
    <source>
        <dbReference type="ARBA" id="ARBA00022679"/>
    </source>
</evidence>
<proteinExistence type="inferred from homology"/>
<dbReference type="SUPFAM" id="SSF48403">
    <property type="entry name" value="Ankyrin repeat"/>
    <property type="match status" value="1"/>
</dbReference>
<feature type="domain" description="Histidine kinase/HSP90-like ATPase" evidence="11">
    <location>
        <begin position="278"/>
        <end position="447"/>
    </location>
</feature>
<feature type="repeat" description="ANK" evidence="8">
    <location>
        <begin position="765"/>
        <end position="797"/>
    </location>
</feature>
<dbReference type="InterPro" id="IPR002110">
    <property type="entry name" value="Ankyrin_rpt"/>
</dbReference>
<evidence type="ECO:0000256" key="4">
    <source>
        <dbReference type="ARBA" id="ARBA00022741"/>
    </source>
</evidence>
<dbReference type="InterPro" id="IPR039028">
    <property type="entry name" value="BCKD/PDK"/>
</dbReference>
<dbReference type="Gene3D" id="1.20.140.20">
    <property type="entry name" value="Alpha-ketoacid/pyruvate dehydrogenase kinase, N-terminal domain"/>
    <property type="match status" value="1"/>
</dbReference>
<evidence type="ECO:0000256" key="1">
    <source>
        <dbReference type="ARBA" id="ARBA00006155"/>
    </source>
</evidence>
<dbReference type="EMBL" id="JAFJYH010000176">
    <property type="protein sequence ID" value="KAG4416727.1"/>
    <property type="molecule type" value="Genomic_DNA"/>
</dbReference>
<keyword evidence="3 9" id="KW-0808">Transferase</keyword>
<dbReference type="GO" id="GO:0004740">
    <property type="term" value="F:pyruvate dehydrogenase (acetyl-transferring) kinase activity"/>
    <property type="evidence" value="ECO:0007669"/>
    <property type="project" value="TreeGrafter"/>
</dbReference>
<dbReference type="Gene3D" id="3.30.565.10">
    <property type="entry name" value="Histidine kinase-like ATPase, C-terminal domain"/>
    <property type="match status" value="1"/>
</dbReference>
<dbReference type="PANTHER" id="PTHR11947">
    <property type="entry name" value="PYRUVATE DEHYDROGENASE KINASE"/>
    <property type="match status" value="1"/>
</dbReference>
<evidence type="ECO:0000256" key="7">
    <source>
        <dbReference type="ARBA" id="ARBA00023128"/>
    </source>
</evidence>
<evidence type="ECO:0000256" key="6">
    <source>
        <dbReference type="ARBA" id="ARBA00022840"/>
    </source>
</evidence>
<comment type="similarity">
    <text evidence="1 9">Belongs to the PDK/BCKDK protein kinase family.</text>
</comment>
<evidence type="ECO:0000256" key="5">
    <source>
        <dbReference type="ARBA" id="ARBA00022777"/>
    </source>
</evidence>
<evidence type="ECO:0000256" key="2">
    <source>
        <dbReference type="ARBA" id="ARBA00022553"/>
    </source>
</evidence>
<evidence type="ECO:0000313" key="13">
    <source>
        <dbReference type="Proteomes" id="UP000664132"/>
    </source>
</evidence>
<dbReference type="SMART" id="SM00387">
    <property type="entry name" value="HATPase_c"/>
    <property type="match status" value="1"/>
</dbReference>
<dbReference type="Pfam" id="PF10436">
    <property type="entry name" value="BCDHK_Adom3"/>
    <property type="match status" value="1"/>
</dbReference>
<dbReference type="AlphaFoldDB" id="A0A8H7W641"/>
<evidence type="ECO:0000259" key="11">
    <source>
        <dbReference type="SMART" id="SM00387"/>
    </source>
</evidence>
<dbReference type="PROSITE" id="PS50088">
    <property type="entry name" value="ANK_REPEAT"/>
    <property type="match status" value="1"/>
</dbReference>
<evidence type="ECO:0000256" key="9">
    <source>
        <dbReference type="RuleBase" id="RU366032"/>
    </source>
</evidence>
<sequence length="948" mass="104432">MKTFARPLRSCNGQLKQLYTSRTFAQSSISSRHPSPSAHKWSHPPSSTTIADDEVASLASKPLHTLSLADLVKQGRPPLSEDALFSSANFTLSLLPIRLAHRIQALRNLPFIVVSNPNISTIYNNYLHSLSTLLPYNSKTISTLEEEIRFTSVLSDLVETHSHTIPTLARGFLECRKYINPDEVTRFLDEHLRARIGTRLIAEQHIALHLSSQPHQDPKVKAPEADPETSYIGVIDTALQPASIINSCGNFVSEICELKYGVRPTWIIDGEPGTTFAFVPVHLEYIITELLKNAFRATVESGRSHEPIVITIAAEPESPRGGSGASDQVRNISRALDDNPPIRPFEDPAPGVTIRIRDRGGGISPDVLPDIWSYSFTTFPGDDDLPGSGSMDALSALSGAGGEGSSIAGLGYGLPLGRAYAEYFGGGIAVQTSSVFAVVSVAIEVAKGINKLVAFCKAVQDAPSGLQSLVEDLKGLSELLEQVHCVGVEDTGSDKYIGSAVEKCKSVVRKLEQRVCRPGGDLGSEKRGRRFKGKVKLVLGQVEIDGLREEVERAKSQLQIAQINALIQLSRSHYLNQKQYLLDLHRDIKQSTQEGFSCLQFGPAKLSNNMQLLPQIDSSLKGGSSMQININATSIPGPNLNSLGPTVMKHETISIRDEDMINHFLTVQKRTKHRRTTRHFPTSIKSTEEEHFGYVLYPANILRRLGFSYGLLMQMKSTSWQFTLQPFNVIKETSPIFEFCRNGNVEAVQTLIVLGEASVRDRDPCGRTPLWIAAHSLQSGVAELLLQEGADPHVCDWNRKCSPPIAAVQESVSSDVSKKLSLLSLFQAYSPDGHDTLEVWSSVGKLLFSYRPQRIMAMDLTTRNQAAHTLLQHLSHLLPRDDENWTKILLGMMQLFYDADVLCFTLGRIRGGFPEMQENSVVHRALAMKLFITDPIAAGMVLRARVDV</sequence>
<dbReference type="GO" id="GO:0005759">
    <property type="term" value="C:mitochondrial matrix"/>
    <property type="evidence" value="ECO:0007669"/>
    <property type="project" value="UniProtKB-SubCell"/>
</dbReference>
<dbReference type="EC" id="2.7.11.-" evidence="9"/>
<dbReference type="InterPro" id="IPR036770">
    <property type="entry name" value="Ankyrin_rpt-contain_sf"/>
</dbReference>
<evidence type="ECO:0000313" key="12">
    <source>
        <dbReference type="EMBL" id="KAG4416727.1"/>
    </source>
</evidence>
<keyword evidence="6 9" id="KW-0067">ATP-binding</keyword>
<keyword evidence="8" id="KW-0040">ANK repeat</keyword>
<comment type="subcellular location">
    <subcellularLocation>
        <location evidence="9">Mitochondrion matrix</location>
    </subcellularLocation>
</comment>
<dbReference type="Pfam" id="PF12796">
    <property type="entry name" value="Ank_2"/>
    <property type="match status" value="1"/>
</dbReference>
<dbReference type="InterPro" id="IPR018955">
    <property type="entry name" value="BCDHK/PDK_N"/>
</dbReference>
<protein>
    <recommendedName>
        <fullName evidence="9">Protein-serine/threonine kinase</fullName>
        <ecNumber evidence="9">2.7.11.-</ecNumber>
    </recommendedName>
</protein>
<evidence type="ECO:0000256" key="8">
    <source>
        <dbReference type="PROSITE-ProRule" id="PRU00023"/>
    </source>
</evidence>
<name>A0A8H7W641_9HELO</name>
<dbReference type="GO" id="GO:0010906">
    <property type="term" value="P:regulation of glucose metabolic process"/>
    <property type="evidence" value="ECO:0007669"/>
    <property type="project" value="TreeGrafter"/>
</dbReference>
<keyword evidence="7 9" id="KW-0496">Mitochondrion</keyword>
<dbReference type="PANTHER" id="PTHR11947:SF20">
    <property type="entry name" value="[3-METHYL-2-OXOBUTANOATE DEHYDROGENASE [LIPOAMIDE]] KINASE, MITOCHONDRIAL"/>
    <property type="match status" value="1"/>
</dbReference>